<keyword evidence="2" id="KW-1185">Reference proteome</keyword>
<dbReference type="EMBL" id="LRGB01019781">
    <property type="protein sequence ID" value="KZR97867.1"/>
    <property type="molecule type" value="Genomic_DNA"/>
</dbReference>
<sequence>MPPKRGESTVPFQIRTRSNTKTTVTPVTRARVVVPTTHVPSPSLRGGS</sequence>
<name>A0A164FK58_9CRUS</name>
<gene>
    <name evidence="1" type="ORF">APZ42_007027</name>
</gene>
<dbReference type="AlphaFoldDB" id="A0A164FK58"/>
<organism evidence="1 2">
    <name type="scientific">Daphnia magna</name>
    <dbReference type="NCBI Taxonomy" id="35525"/>
    <lineage>
        <taxon>Eukaryota</taxon>
        <taxon>Metazoa</taxon>
        <taxon>Ecdysozoa</taxon>
        <taxon>Arthropoda</taxon>
        <taxon>Crustacea</taxon>
        <taxon>Branchiopoda</taxon>
        <taxon>Diplostraca</taxon>
        <taxon>Cladocera</taxon>
        <taxon>Anomopoda</taxon>
        <taxon>Daphniidae</taxon>
        <taxon>Daphnia</taxon>
    </lineage>
</organism>
<evidence type="ECO:0000313" key="2">
    <source>
        <dbReference type="Proteomes" id="UP000076858"/>
    </source>
</evidence>
<protein>
    <submittedName>
        <fullName evidence="1">Uncharacterized protein</fullName>
    </submittedName>
</protein>
<reference evidence="1 2" key="1">
    <citation type="submission" date="2016-03" db="EMBL/GenBank/DDBJ databases">
        <title>EvidentialGene: Evidence-directed Construction of Genes on Genomes.</title>
        <authorList>
            <person name="Gilbert D.G."/>
            <person name="Choi J.-H."/>
            <person name="Mockaitis K."/>
            <person name="Colbourne J."/>
            <person name="Pfrender M."/>
        </authorList>
    </citation>
    <scope>NUCLEOTIDE SEQUENCE [LARGE SCALE GENOMIC DNA]</scope>
    <source>
        <strain evidence="1 2">Xinb3</strain>
        <tissue evidence="1">Complete organism</tissue>
    </source>
</reference>
<dbReference type="Proteomes" id="UP000076858">
    <property type="component" value="Unassembled WGS sequence"/>
</dbReference>
<feature type="non-terminal residue" evidence="1">
    <location>
        <position position="48"/>
    </location>
</feature>
<proteinExistence type="predicted"/>
<accession>A0A164FK58</accession>
<comment type="caution">
    <text evidence="1">The sequence shown here is derived from an EMBL/GenBank/DDBJ whole genome shotgun (WGS) entry which is preliminary data.</text>
</comment>
<evidence type="ECO:0000313" key="1">
    <source>
        <dbReference type="EMBL" id="KZR97867.1"/>
    </source>
</evidence>